<evidence type="ECO:0000256" key="5">
    <source>
        <dbReference type="RuleBase" id="RU003915"/>
    </source>
</evidence>
<evidence type="ECO:0000256" key="3">
    <source>
        <dbReference type="ARBA" id="ARBA00023235"/>
    </source>
</evidence>
<dbReference type="AlphaFoldDB" id="A0A1S1Z1F1"/>
<keyword evidence="2 4" id="KW-0697">Rotamase</keyword>
<dbReference type="InterPro" id="IPR046357">
    <property type="entry name" value="PPIase_dom_sf"/>
</dbReference>
<dbReference type="OrthoDB" id="9814548at2"/>
<dbReference type="Pfam" id="PF00254">
    <property type="entry name" value="FKBP_C"/>
    <property type="match status" value="1"/>
</dbReference>
<dbReference type="GO" id="GO:0003755">
    <property type="term" value="F:peptidyl-prolyl cis-trans isomerase activity"/>
    <property type="evidence" value="ECO:0007669"/>
    <property type="project" value="UniProtKB-UniRule"/>
</dbReference>
<dbReference type="RefSeq" id="WP_052432254.1">
    <property type="nucleotide sequence ID" value="NZ_JRYR02000001.1"/>
</dbReference>
<comment type="catalytic activity">
    <reaction evidence="1 4 5">
        <text>[protein]-peptidylproline (omega=180) = [protein]-peptidylproline (omega=0)</text>
        <dbReference type="Rhea" id="RHEA:16237"/>
        <dbReference type="Rhea" id="RHEA-COMP:10747"/>
        <dbReference type="Rhea" id="RHEA-COMP:10748"/>
        <dbReference type="ChEBI" id="CHEBI:83833"/>
        <dbReference type="ChEBI" id="CHEBI:83834"/>
        <dbReference type="EC" id="5.2.1.8"/>
    </reaction>
</comment>
<reference evidence="7 8" key="1">
    <citation type="journal article" date="2012" name="Int. J. Syst. Evol. Microbiol.">
        <title>Flammeovirga pacifica sp. nov., isolated from deep-sea sediment.</title>
        <authorList>
            <person name="Xu H."/>
            <person name="Fu Y."/>
            <person name="Yang N."/>
            <person name="Ding Z."/>
            <person name="Lai Q."/>
            <person name="Zeng R."/>
        </authorList>
    </citation>
    <scope>NUCLEOTIDE SEQUENCE [LARGE SCALE GENOMIC DNA]</scope>
    <source>
        <strain evidence="8">DSM 24597 / LMG 26175 / WPAGA1</strain>
    </source>
</reference>
<dbReference type="PANTHER" id="PTHR45779">
    <property type="entry name" value="PEPTIDYLPROLYL ISOMERASE"/>
    <property type="match status" value="1"/>
</dbReference>
<accession>A0A1S1Z1F1</accession>
<evidence type="ECO:0000256" key="4">
    <source>
        <dbReference type="PROSITE-ProRule" id="PRU00277"/>
    </source>
</evidence>
<comment type="similarity">
    <text evidence="5">Belongs to the FKBP-type PPIase family.</text>
</comment>
<sequence>MQLRIPYYFLLFAACFSIFSCTEKSDVLEDIDENAAEDFLIRQYIIADSVFVADNDSDVDQYLKFGVYMTSTGTTTGQPIDPDRKISFGDSIHVTYTGWVRGPEAVPFDSNVLTGVPFEVVLGKTSVIEGWNIALFEMHEHEIAKVVIPSQYGYGVAGSPPNIPGRSSLIFTMQIDSLWKTDEQ</sequence>
<protein>
    <recommendedName>
        <fullName evidence="5">Peptidyl-prolyl cis-trans isomerase</fullName>
        <ecNumber evidence="5">5.2.1.8</ecNumber>
    </recommendedName>
</protein>
<dbReference type="SUPFAM" id="SSF54534">
    <property type="entry name" value="FKBP-like"/>
    <property type="match status" value="1"/>
</dbReference>
<proteinExistence type="inferred from homology"/>
<dbReference type="Proteomes" id="UP000179797">
    <property type="component" value="Unassembled WGS sequence"/>
</dbReference>
<gene>
    <name evidence="7" type="ORF">NH26_12470</name>
</gene>
<dbReference type="Gene3D" id="3.10.50.40">
    <property type="match status" value="1"/>
</dbReference>
<dbReference type="EMBL" id="JRYR02000001">
    <property type="protein sequence ID" value="OHX67099.1"/>
    <property type="molecule type" value="Genomic_DNA"/>
</dbReference>
<evidence type="ECO:0000313" key="7">
    <source>
        <dbReference type="EMBL" id="OHX67099.1"/>
    </source>
</evidence>
<dbReference type="InterPro" id="IPR044609">
    <property type="entry name" value="FKBP2/11"/>
</dbReference>
<keyword evidence="3 4" id="KW-0413">Isomerase</keyword>
<dbReference type="InterPro" id="IPR001179">
    <property type="entry name" value="PPIase_FKBP_dom"/>
</dbReference>
<dbReference type="EC" id="5.2.1.8" evidence="5"/>
<evidence type="ECO:0000313" key="8">
    <source>
        <dbReference type="Proteomes" id="UP000179797"/>
    </source>
</evidence>
<feature type="domain" description="PPIase FKBP-type" evidence="6">
    <location>
        <begin position="89"/>
        <end position="179"/>
    </location>
</feature>
<name>A0A1S1Z1F1_FLAPC</name>
<keyword evidence="8" id="KW-1185">Reference proteome</keyword>
<dbReference type="STRING" id="915059.NH26_12470"/>
<organism evidence="7 8">
    <name type="scientific">Flammeovirga pacifica</name>
    <dbReference type="NCBI Taxonomy" id="915059"/>
    <lineage>
        <taxon>Bacteria</taxon>
        <taxon>Pseudomonadati</taxon>
        <taxon>Bacteroidota</taxon>
        <taxon>Cytophagia</taxon>
        <taxon>Cytophagales</taxon>
        <taxon>Flammeovirgaceae</taxon>
        <taxon>Flammeovirga</taxon>
    </lineage>
</organism>
<dbReference type="PROSITE" id="PS50059">
    <property type="entry name" value="FKBP_PPIASE"/>
    <property type="match status" value="1"/>
</dbReference>
<dbReference type="PANTHER" id="PTHR45779:SF7">
    <property type="entry name" value="PEPTIDYLPROLYL ISOMERASE"/>
    <property type="match status" value="1"/>
</dbReference>
<comment type="caution">
    <text evidence="7">The sequence shown here is derived from an EMBL/GenBank/DDBJ whole genome shotgun (WGS) entry which is preliminary data.</text>
</comment>
<evidence type="ECO:0000256" key="2">
    <source>
        <dbReference type="ARBA" id="ARBA00023110"/>
    </source>
</evidence>
<dbReference type="PROSITE" id="PS51257">
    <property type="entry name" value="PROKAR_LIPOPROTEIN"/>
    <property type="match status" value="1"/>
</dbReference>
<evidence type="ECO:0000259" key="6">
    <source>
        <dbReference type="PROSITE" id="PS50059"/>
    </source>
</evidence>
<evidence type="ECO:0000256" key="1">
    <source>
        <dbReference type="ARBA" id="ARBA00000971"/>
    </source>
</evidence>